<reference evidence="2" key="1">
    <citation type="submission" date="2023-10" db="EMBL/GenBank/DDBJ databases">
        <authorList>
            <person name="Hackl T."/>
        </authorList>
    </citation>
    <scope>NUCLEOTIDE SEQUENCE</scope>
</reference>
<feature type="region of interest" description="Disordered" evidence="1">
    <location>
        <begin position="177"/>
        <end position="201"/>
    </location>
</feature>
<evidence type="ECO:0000313" key="3">
    <source>
        <dbReference type="Proteomes" id="UP001295740"/>
    </source>
</evidence>
<organism evidence="2 3">
    <name type="scientific">Anthostomella pinea</name>
    <dbReference type="NCBI Taxonomy" id="933095"/>
    <lineage>
        <taxon>Eukaryota</taxon>
        <taxon>Fungi</taxon>
        <taxon>Dikarya</taxon>
        <taxon>Ascomycota</taxon>
        <taxon>Pezizomycotina</taxon>
        <taxon>Sordariomycetes</taxon>
        <taxon>Xylariomycetidae</taxon>
        <taxon>Xylariales</taxon>
        <taxon>Xylariaceae</taxon>
        <taxon>Anthostomella</taxon>
    </lineage>
</organism>
<evidence type="ECO:0000256" key="1">
    <source>
        <dbReference type="SAM" id="MobiDB-lite"/>
    </source>
</evidence>
<gene>
    <name evidence="2" type="ORF">KHLLAP_LOCUS9980</name>
</gene>
<evidence type="ECO:0000313" key="2">
    <source>
        <dbReference type="EMBL" id="CAJ2509512.1"/>
    </source>
</evidence>
<name>A0AAI8YLU1_9PEZI</name>
<keyword evidence="3" id="KW-1185">Reference proteome</keyword>
<comment type="caution">
    <text evidence="2">The sequence shown here is derived from an EMBL/GenBank/DDBJ whole genome shotgun (WGS) entry which is preliminary data.</text>
</comment>
<accession>A0AAI8YLU1</accession>
<protein>
    <submittedName>
        <fullName evidence="2">Uu.00g145380.m01.CDS01</fullName>
    </submittedName>
</protein>
<proteinExistence type="predicted"/>
<sequence length="319" mass="35226">MQVSPEASKAALASRQMLRIKPSNWVAEAPEGVCYGTSSKPRRGRKRLTIVYSFLFVNWEKDLFCFNADPLGDPLSSMPSFRKNVQNVAISAALYEPTYIHESRGSPGKKGSHELRIFSKINENLSDPFSAILPWPCMTRLNKVILVIPGSKVADAFNGPIDISLASAGGDMASAESSSIISDDMDLDDSSTDSPELNPIDDDVMVDWEDMDSPDPSLIDRDDFGFHPITSDMEHLGKITKVVAQTDGSAVPFQSWVNELKLEAQKRIFGKSSDKGHVEVVLDYLDDVGVPNEYIGYCRRHKDTYYRLPLAGLVSKAVC</sequence>
<dbReference type="AlphaFoldDB" id="A0AAI8YLU1"/>
<dbReference type="EMBL" id="CAUWAG010000012">
    <property type="protein sequence ID" value="CAJ2509512.1"/>
    <property type="molecule type" value="Genomic_DNA"/>
</dbReference>
<dbReference type="Proteomes" id="UP001295740">
    <property type="component" value="Unassembled WGS sequence"/>
</dbReference>